<evidence type="ECO:0008006" key="5">
    <source>
        <dbReference type="Google" id="ProtNLM"/>
    </source>
</evidence>
<protein>
    <recommendedName>
        <fullName evidence="5">DUF4083 domain-containing protein</fullName>
    </recommendedName>
</protein>
<keyword evidence="2" id="KW-0812">Transmembrane</keyword>
<sequence>MFLMSAGGLLIGDIIFQVVLLLVVITIVVGVTLLFNTINKKNNRLNRLEEKVDKLLSDKEK</sequence>
<evidence type="ECO:0000313" key="3">
    <source>
        <dbReference type="EMBL" id="ASK63891.1"/>
    </source>
</evidence>
<keyword evidence="2" id="KW-0472">Membrane</keyword>
<reference evidence="3 4" key="1">
    <citation type="submission" date="2017-07" db="EMBL/GenBank/DDBJ databases">
        <title>Virgibacillus sp. LM2416.</title>
        <authorList>
            <person name="Tak E.J."/>
            <person name="Bae J.-W."/>
        </authorList>
    </citation>
    <scope>NUCLEOTIDE SEQUENCE [LARGE SCALE GENOMIC DNA]</scope>
    <source>
        <strain evidence="3 4">LM2416</strain>
    </source>
</reference>
<organism evidence="3 4">
    <name type="scientific">Virgibacillus phasianinus</name>
    <dbReference type="NCBI Taxonomy" id="2017483"/>
    <lineage>
        <taxon>Bacteria</taxon>
        <taxon>Bacillati</taxon>
        <taxon>Bacillota</taxon>
        <taxon>Bacilli</taxon>
        <taxon>Bacillales</taxon>
        <taxon>Bacillaceae</taxon>
        <taxon>Virgibacillus</taxon>
    </lineage>
</organism>
<dbReference type="RefSeq" id="WP_089063150.1">
    <property type="nucleotide sequence ID" value="NZ_CP022315.1"/>
</dbReference>
<evidence type="ECO:0000256" key="1">
    <source>
        <dbReference type="SAM" id="Coils"/>
    </source>
</evidence>
<accession>A0A220U7Q6</accession>
<keyword evidence="1" id="KW-0175">Coiled coil</keyword>
<keyword evidence="2" id="KW-1133">Transmembrane helix</keyword>
<gene>
    <name evidence="3" type="ORF">CFK37_17865</name>
</gene>
<feature type="transmembrane region" description="Helical" evidence="2">
    <location>
        <begin position="14"/>
        <end position="38"/>
    </location>
</feature>
<evidence type="ECO:0000256" key="2">
    <source>
        <dbReference type="SAM" id="Phobius"/>
    </source>
</evidence>
<feature type="coiled-coil region" evidence="1">
    <location>
        <begin position="31"/>
        <end position="58"/>
    </location>
</feature>
<dbReference type="AlphaFoldDB" id="A0A220U7Q6"/>
<dbReference type="EMBL" id="CP022315">
    <property type="protein sequence ID" value="ASK63891.1"/>
    <property type="molecule type" value="Genomic_DNA"/>
</dbReference>
<evidence type="ECO:0000313" key="4">
    <source>
        <dbReference type="Proteomes" id="UP000198312"/>
    </source>
</evidence>
<dbReference type="KEGG" id="vil:CFK37_17865"/>
<proteinExistence type="predicted"/>
<name>A0A220U7Q6_9BACI</name>
<dbReference type="Proteomes" id="UP000198312">
    <property type="component" value="Chromosome"/>
</dbReference>
<keyword evidence="4" id="KW-1185">Reference proteome</keyword>